<keyword evidence="2" id="KW-0808">Transferase</keyword>
<sequence length="482" mass="52276">MCILQPSNGARRAGRRAGVLGRSMLGQHRREAHCRSLGRGGIESRNWSEIINDESGMRPIHYLGNKTRYLAEISSAVESVASPGKVAVDLFSGSGVVARSLAQERPVLASDVQHYSAILSSALCKSRHQDMLYAAPIISKATDWLGSLGNELTDLLKYEDDALASVSQNPDAYADYVEKGIIASGDLKTSAYSRLLSRAASVLEAAGGTVSRYYGGAYFSFRQALEIDALSAAIKYERSSPGGDTFLAALLGSASDSVGTVGNHFAQPMRLRDRVGVLKMAAIQRSVANRTASAFNLFEKKLSQYNDLTPTAYECTTAVGDYRDILSALKRNTSVIYADPPYTRDHYSRFYHVLETIALGDDPGVASAPGSSSPSRGLYRKERHQSPFSIRSQASKAFEDLFSLARQKEAAIVLSYSPQGQGTKARPNTRLISIDELVQIAKVHFAKVDVMRIEKSVHSKFNATRFNGVAAPQAEVMISASL</sequence>
<dbReference type="GO" id="GO:0009007">
    <property type="term" value="F:site-specific DNA-methyltransferase (adenine-specific) activity"/>
    <property type="evidence" value="ECO:0007669"/>
    <property type="project" value="UniProtKB-EC"/>
</dbReference>
<dbReference type="GO" id="GO:0009307">
    <property type="term" value="P:DNA restriction-modification system"/>
    <property type="evidence" value="ECO:0007669"/>
    <property type="project" value="InterPro"/>
</dbReference>
<dbReference type="AlphaFoldDB" id="B0RD09"/>
<organism evidence="4 5">
    <name type="scientific">Clavibacter sepedonicus</name>
    <name type="common">Clavibacter michiganensis subsp. sepedonicus</name>
    <dbReference type="NCBI Taxonomy" id="31964"/>
    <lineage>
        <taxon>Bacteria</taxon>
        <taxon>Bacillati</taxon>
        <taxon>Actinomycetota</taxon>
        <taxon>Actinomycetes</taxon>
        <taxon>Micrococcales</taxon>
        <taxon>Microbacteriaceae</taxon>
        <taxon>Clavibacter</taxon>
    </lineage>
</organism>
<evidence type="ECO:0000313" key="5">
    <source>
        <dbReference type="Proteomes" id="UP000001318"/>
    </source>
</evidence>
<evidence type="ECO:0000256" key="3">
    <source>
        <dbReference type="ARBA" id="ARBA00022691"/>
    </source>
</evidence>
<dbReference type="Proteomes" id="UP000001318">
    <property type="component" value="Chromosome"/>
</dbReference>
<keyword evidence="5" id="KW-1185">Reference proteome</keyword>
<evidence type="ECO:0000256" key="2">
    <source>
        <dbReference type="ARBA" id="ARBA00022679"/>
    </source>
</evidence>
<evidence type="ECO:0000256" key="1">
    <source>
        <dbReference type="ARBA" id="ARBA00022603"/>
    </source>
</evidence>
<dbReference type="Pfam" id="PF02086">
    <property type="entry name" value="MethyltransfD12"/>
    <property type="match status" value="2"/>
</dbReference>
<accession>B0RD09</accession>
<protein>
    <submittedName>
        <fullName evidence="4">Restriction-modification system methyltransferase</fullName>
    </submittedName>
</protein>
<proteinExistence type="predicted"/>
<keyword evidence="3" id="KW-0949">S-adenosyl-L-methionine</keyword>
<dbReference type="InterPro" id="IPR012327">
    <property type="entry name" value="MeTrfase_D12"/>
</dbReference>
<dbReference type="GO" id="GO:0032259">
    <property type="term" value="P:methylation"/>
    <property type="evidence" value="ECO:0007669"/>
    <property type="project" value="UniProtKB-KW"/>
</dbReference>
<dbReference type="HOGENOM" id="CLU_034356_2_0_11"/>
<dbReference type="Gene3D" id="3.40.50.150">
    <property type="entry name" value="Vaccinia Virus protein VP39"/>
    <property type="match status" value="1"/>
</dbReference>
<keyword evidence="1 4" id="KW-0489">Methyltransferase</keyword>
<dbReference type="EMBL" id="AM849034">
    <property type="protein sequence ID" value="CAQ03102.1"/>
    <property type="molecule type" value="Genomic_DNA"/>
</dbReference>
<dbReference type="KEGG" id="cms:CMS3032"/>
<name>B0RD09_CLASE</name>
<dbReference type="REBASE" id="17389">
    <property type="entry name" value="M.CmiSORF3032P"/>
</dbReference>
<dbReference type="SUPFAM" id="SSF53335">
    <property type="entry name" value="S-adenosyl-L-methionine-dependent methyltransferases"/>
    <property type="match status" value="1"/>
</dbReference>
<evidence type="ECO:0000313" key="4">
    <source>
        <dbReference type="EMBL" id="CAQ03102.1"/>
    </source>
</evidence>
<dbReference type="InterPro" id="IPR029063">
    <property type="entry name" value="SAM-dependent_MTases_sf"/>
</dbReference>
<gene>
    <name evidence="4" type="ordered locus">CMS3032</name>
</gene>
<dbReference type="eggNOG" id="COG3392">
    <property type="taxonomic scope" value="Bacteria"/>
</dbReference>
<reference evidence="4 5" key="1">
    <citation type="journal article" date="2008" name="J. Bacteriol.">
        <title>Genome of the actinomycete plant pathogen Clavibacter michiganensis subsp. sepedonicus suggests recent niche adaptation.</title>
        <authorList>
            <person name="Bentley S.D."/>
            <person name="Corton C."/>
            <person name="Brown S.E."/>
            <person name="Barron A."/>
            <person name="Clark L."/>
            <person name="Doggett J."/>
            <person name="Harris B."/>
            <person name="Ormond D."/>
            <person name="Quail M.A."/>
            <person name="May G."/>
            <person name="Francis D."/>
            <person name="Knudson D."/>
            <person name="Parkhill J."/>
            <person name="Ishimaru C.A."/>
        </authorList>
    </citation>
    <scope>NUCLEOTIDE SEQUENCE [LARGE SCALE GENOMIC DNA]</scope>
    <source>
        <strain evidence="5">ATCC 33113 / DSM 20744 / JCM 9667 / LMG 2889 / ICMP 2535 / C-1</strain>
    </source>
</reference>